<keyword evidence="3 5" id="KW-1133">Transmembrane helix</keyword>
<feature type="domain" description="Major facilitator superfamily (MFS) profile" evidence="6">
    <location>
        <begin position="17"/>
        <end position="533"/>
    </location>
</feature>
<feature type="transmembrane region" description="Helical" evidence="5">
    <location>
        <begin position="337"/>
        <end position="356"/>
    </location>
</feature>
<dbReference type="RefSeq" id="WP_110471041.1">
    <property type="nucleotide sequence ID" value="NZ_QJSP01000011.1"/>
</dbReference>
<dbReference type="InterPro" id="IPR020846">
    <property type="entry name" value="MFS_dom"/>
</dbReference>
<gene>
    <name evidence="7" type="ORF">DFR67_111101</name>
</gene>
<dbReference type="Pfam" id="PF07690">
    <property type="entry name" value="MFS_1"/>
    <property type="match status" value="1"/>
</dbReference>
<evidence type="ECO:0000256" key="5">
    <source>
        <dbReference type="SAM" id="Phobius"/>
    </source>
</evidence>
<dbReference type="GO" id="GO:0005886">
    <property type="term" value="C:plasma membrane"/>
    <property type="evidence" value="ECO:0007669"/>
    <property type="project" value="UniProtKB-SubCell"/>
</dbReference>
<dbReference type="EMBL" id="QJSP01000011">
    <property type="protein sequence ID" value="PYE15026.1"/>
    <property type="molecule type" value="Genomic_DNA"/>
</dbReference>
<sequence>MKSTVGASPDERIGLRTVWLIFVACVAVSMVIAAMASLNTAIPDIAPAVQANSNQVTWLIDGYTLTLAALLLPAGAIGDRFGRREVLIAGLIVFAIGSLLPIWVSDPTQFIAARCLTGVGAAFVMPATLSLITSGVPASKRPLAVSIWAGVAGAGGIAGFFVTGVLLEFFSWHSIFLTFAIAAAVTAVLSCTIPTSRDSTSPKFDVWGSVTSALAVALVVFAFIESPHRGWFDPLTVTAFVVGIGLAAVFWYSQSRRAEPLLDVKLFGNSAFAAGSFSVMIQFMVAFGLFLVLLQYLQLVFGYSPLKSAIALFPMVIVVMVCSLIGNWIAVKVNLRIILSAGMLVMGVGVILLGVIAHSEYWTVAVCLVVFALGLGIATAPSTTAIMVNTPADNQGVGSAINDTSRELGSAIGIAIAGSLLASGYTRDVNATADAAQAQLRQTASQLESAGQVGRAQEVAAAADGIKEHITNTLAEALQVAERLAPEQPELATRIAEGAKDAFIGPMNAASITLGALSIAAGVILAIFTPNRMDSDVEPEKLSDR</sequence>
<feature type="transmembrane region" description="Helical" evidence="5">
    <location>
        <begin position="362"/>
        <end position="380"/>
    </location>
</feature>
<dbReference type="Gene3D" id="1.20.1250.20">
    <property type="entry name" value="MFS general substrate transporter like domains"/>
    <property type="match status" value="1"/>
</dbReference>
<feature type="transmembrane region" description="Helical" evidence="5">
    <location>
        <begin position="143"/>
        <end position="166"/>
    </location>
</feature>
<organism evidence="7 8">
    <name type="scientific">Williamsia limnetica</name>
    <dbReference type="NCBI Taxonomy" id="882452"/>
    <lineage>
        <taxon>Bacteria</taxon>
        <taxon>Bacillati</taxon>
        <taxon>Actinomycetota</taxon>
        <taxon>Actinomycetes</taxon>
        <taxon>Mycobacteriales</taxon>
        <taxon>Nocardiaceae</taxon>
        <taxon>Williamsia</taxon>
    </lineage>
</organism>
<feature type="transmembrane region" description="Helical" evidence="5">
    <location>
        <begin position="204"/>
        <end position="224"/>
    </location>
</feature>
<proteinExistence type="predicted"/>
<evidence type="ECO:0000259" key="6">
    <source>
        <dbReference type="PROSITE" id="PS50850"/>
    </source>
</evidence>
<evidence type="ECO:0000256" key="4">
    <source>
        <dbReference type="ARBA" id="ARBA00023136"/>
    </source>
</evidence>
<dbReference type="SUPFAM" id="SSF103473">
    <property type="entry name" value="MFS general substrate transporter"/>
    <property type="match status" value="1"/>
</dbReference>
<dbReference type="InterPro" id="IPR011701">
    <property type="entry name" value="MFS"/>
</dbReference>
<dbReference type="GO" id="GO:0022857">
    <property type="term" value="F:transmembrane transporter activity"/>
    <property type="evidence" value="ECO:0007669"/>
    <property type="project" value="InterPro"/>
</dbReference>
<evidence type="ECO:0000256" key="3">
    <source>
        <dbReference type="ARBA" id="ARBA00022989"/>
    </source>
</evidence>
<dbReference type="PANTHER" id="PTHR42718">
    <property type="entry name" value="MAJOR FACILITATOR SUPERFAMILY MULTIDRUG TRANSPORTER MFSC"/>
    <property type="match status" value="1"/>
</dbReference>
<protein>
    <submittedName>
        <fullName evidence="7">EmrB/QacA subfamily drug resistance transporter</fullName>
    </submittedName>
</protein>
<feature type="transmembrane region" description="Helical" evidence="5">
    <location>
        <begin position="86"/>
        <end position="104"/>
    </location>
</feature>
<feature type="transmembrane region" description="Helical" evidence="5">
    <location>
        <begin position="110"/>
        <end position="131"/>
    </location>
</feature>
<feature type="transmembrane region" description="Helical" evidence="5">
    <location>
        <begin position="56"/>
        <end position="74"/>
    </location>
</feature>
<dbReference type="CDD" id="cd17321">
    <property type="entry name" value="MFS_MMR_MDR_like"/>
    <property type="match status" value="1"/>
</dbReference>
<reference evidence="7 8" key="1">
    <citation type="submission" date="2018-06" db="EMBL/GenBank/DDBJ databases">
        <title>Genomic Encyclopedia of Type Strains, Phase IV (KMG-IV): sequencing the most valuable type-strain genomes for metagenomic binning, comparative biology and taxonomic classification.</title>
        <authorList>
            <person name="Goeker M."/>
        </authorList>
    </citation>
    <scope>NUCLEOTIDE SEQUENCE [LARGE SCALE GENOMIC DNA]</scope>
    <source>
        <strain evidence="7 8">DSM 45521</strain>
    </source>
</reference>
<comment type="caution">
    <text evidence="7">The sequence shown here is derived from an EMBL/GenBank/DDBJ whole genome shotgun (WGS) entry which is preliminary data.</text>
</comment>
<keyword evidence="8" id="KW-1185">Reference proteome</keyword>
<dbReference type="Gene3D" id="1.20.1720.10">
    <property type="entry name" value="Multidrug resistance protein D"/>
    <property type="match status" value="1"/>
</dbReference>
<feature type="transmembrane region" description="Helical" evidence="5">
    <location>
        <begin position="309"/>
        <end position="330"/>
    </location>
</feature>
<feature type="transmembrane region" description="Helical" evidence="5">
    <location>
        <begin position="509"/>
        <end position="528"/>
    </location>
</feature>
<dbReference type="PRINTS" id="PR01036">
    <property type="entry name" value="TCRTETB"/>
</dbReference>
<comment type="subcellular location">
    <subcellularLocation>
        <location evidence="1">Cell membrane</location>
        <topology evidence="1">Multi-pass membrane protein</topology>
    </subcellularLocation>
</comment>
<evidence type="ECO:0000313" key="7">
    <source>
        <dbReference type="EMBL" id="PYE15026.1"/>
    </source>
</evidence>
<evidence type="ECO:0000256" key="2">
    <source>
        <dbReference type="ARBA" id="ARBA00022692"/>
    </source>
</evidence>
<dbReference type="AlphaFoldDB" id="A0A318RJ23"/>
<dbReference type="PANTHER" id="PTHR42718:SF42">
    <property type="entry name" value="EXPORT PROTEIN"/>
    <property type="match status" value="1"/>
</dbReference>
<evidence type="ECO:0000256" key="1">
    <source>
        <dbReference type="ARBA" id="ARBA00004651"/>
    </source>
</evidence>
<feature type="transmembrane region" description="Helical" evidence="5">
    <location>
        <begin position="230"/>
        <end position="252"/>
    </location>
</feature>
<feature type="transmembrane region" description="Helical" evidence="5">
    <location>
        <begin position="172"/>
        <end position="192"/>
    </location>
</feature>
<feature type="transmembrane region" description="Helical" evidence="5">
    <location>
        <begin position="272"/>
        <end position="297"/>
    </location>
</feature>
<keyword evidence="4 5" id="KW-0472">Membrane</keyword>
<evidence type="ECO:0000313" key="8">
    <source>
        <dbReference type="Proteomes" id="UP000247591"/>
    </source>
</evidence>
<keyword evidence="2 5" id="KW-0812">Transmembrane</keyword>
<dbReference type="InterPro" id="IPR036259">
    <property type="entry name" value="MFS_trans_sf"/>
</dbReference>
<feature type="transmembrane region" description="Helical" evidence="5">
    <location>
        <begin position="18"/>
        <end position="36"/>
    </location>
</feature>
<dbReference type="Proteomes" id="UP000247591">
    <property type="component" value="Unassembled WGS sequence"/>
</dbReference>
<dbReference type="PROSITE" id="PS50850">
    <property type="entry name" value="MFS"/>
    <property type="match status" value="1"/>
</dbReference>
<name>A0A318RJ23_WILLI</name>
<accession>A0A318RJ23</accession>
<dbReference type="OrthoDB" id="9781469at2"/>